<dbReference type="Proteomes" id="UP000295341">
    <property type="component" value="Unassembled WGS sequence"/>
</dbReference>
<gene>
    <name evidence="1" type="ORF">DFR24_3343</name>
</gene>
<accession>A0A4R7P6N8</accession>
<dbReference type="AlphaFoldDB" id="A0A4R7P6N8"/>
<evidence type="ECO:0000313" key="1">
    <source>
        <dbReference type="EMBL" id="TDU28961.1"/>
    </source>
</evidence>
<sequence>MRIRKYDFDYSRRSFIEKVAKGTGAGVLAPLWPTIANSADDISKAYPDELLSIELYTKGKIKPGDLLTPNNVDVVKDLLDPIAYKQVKEQGRKIWIKEATKDVTSLFNNTYLDITLKNKGRGKFGPDGNVWTDGEVGKHWVGGLPFPDITEGAQCMANLCGNWGRHDYSQYAIPSYSLDPGGDDAYFHEFVWTELQVTGRNDGTVYNNFSDKLRYNTVFFTAPNDTKGSSFLSVWYYDQRKFPDLYGYFPAFKRVRQFPTNQRFEPLVPGITLFLSDAWGAGDPMLTWGDFKIVERKPFLGAVSGSHNWYGAGKSPNWEPPRNGGPKGKTFWDTTFELIPEAIVWDSAPTGYPRSPVGRRREWMDARNGMMISQVTYDRRGGIWKQFEPGFGQFKNEKGAYKDKKGYPDWSWLYCTIHDIQTNRMTLLRHSEKVKSGYASRYDDGGEDVYNKYMTSSAINRLGL</sequence>
<proteinExistence type="predicted"/>
<dbReference type="OrthoDB" id="5937151at2"/>
<dbReference type="Gene3D" id="2.50.20.10">
    <property type="entry name" value="Lipoprotein localisation LolA/LolB/LppX"/>
    <property type="match status" value="1"/>
</dbReference>
<protein>
    <submittedName>
        <fullName evidence="1">Uncharacterized protein DUF1329</fullName>
    </submittedName>
</protein>
<dbReference type="InterPro" id="IPR010752">
    <property type="entry name" value="DUF1329"/>
</dbReference>
<dbReference type="EMBL" id="SOBT01000009">
    <property type="protein sequence ID" value="TDU28961.1"/>
    <property type="molecule type" value="Genomic_DNA"/>
</dbReference>
<name>A0A4R7P6N8_9GAMM</name>
<organism evidence="1 2">
    <name type="scientific">Panacagrimonas perspica</name>
    <dbReference type="NCBI Taxonomy" id="381431"/>
    <lineage>
        <taxon>Bacteria</taxon>
        <taxon>Pseudomonadati</taxon>
        <taxon>Pseudomonadota</taxon>
        <taxon>Gammaproteobacteria</taxon>
        <taxon>Nevskiales</taxon>
        <taxon>Nevskiaceae</taxon>
        <taxon>Panacagrimonas</taxon>
    </lineage>
</organism>
<reference evidence="1 2" key="1">
    <citation type="submission" date="2019-03" db="EMBL/GenBank/DDBJ databases">
        <title>Genomic Encyclopedia of Type Strains, Phase IV (KMG-IV): sequencing the most valuable type-strain genomes for metagenomic binning, comparative biology and taxonomic classification.</title>
        <authorList>
            <person name="Goeker M."/>
        </authorList>
    </citation>
    <scope>NUCLEOTIDE SEQUENCE [LARGE SCALE GENOMIC DNA]</scope>
    <source>
        <strain evidence="1 2">DSM 26377</strain>
    </source>
</reference>
<keyword evidence="2" id="KW-1185">Reference proteome</keyword>
<dbReference type="RefSeq" id="WP_133882472.1">
    <property type="nucleotide sequence ID" value="NZ_MWIN01000018.1"/>
</dbReference>
<dbReference type="Pfam" id="PF07044">
    <property type="entry name" value="DUF1329"/>
    <property type="match status" value="1"/>
</dbReference>
<evidence type="ECO:0000313" key="2">
    <source>
        <dbReference type="Proteomes" id="UP000295341"/>
    </source>
</evidence>
<comment type="caution">
    <text evidence="1">The sequence shown here is derived from an EMBL/GenBank/DDBJ whole genome shotgun (WGS) entry which is preliminary data.</text>
</comment>